<dbReference type="Pfam" id="PF13517">
    <property type="entry name" value="FG-GAP_3"/>
    <property type="match status" value="2"/>
</dbReference>
<evidence type="ECO:0000256" key="3">
    <source>
        <dbReference type="ARBA" id="ARBA00023157"/>
    </source>
</evidence>
<dbReference type="InterPro" id="IPR043504">
    <property type="entry name" value="Peptidase_S1_PA_chymotrypsin"/>
</dbReference>
<dbReference type="InterPro" id="IPR001357">
    <property type="entry name" value="BRCT_dom"/>
</dbReference>
<comment type="caution">
    <text evidence="6">The sequence shown here is derived from an EMBL/GenBank/DDBJ whole genome shotgun (WGS) entry which is preliminary data.</text>
</comment>
<dbReference type="AlphaFoldDB" id="A0A9X2LI81"/>
<dbReference type="SUPFAM" id="SSF50494">
    <property type="entry name" value="Trypsin-like serine proteases"/>
    <property type="match status" value="1"/>
</dbReference>
<comment type="similarity">
    <text evidence="1">Belongs to the peptidase S1 family.</text>
</comment>
<keyword evidence="7" id="KW-1185">Reference proteome</keyword>
<dbReference type="SUPFAM" id="SSF69318">
    <property type="entry name" value="Integrin alpha N-terminal domain"/>
    <property type="match status" value="1"/>
</dbReference>
<dbReference type="GO" id="GO:0006508">
    <property type="term" value="P:proteolysis"/>
    <property type="evidence" value="ECO:0007669"/>
    <property type="project" value="UniProtKB-KW"/>
</dbReference>
<evidence type="ECO:0000313" key="7">
    <source>
        <dbReference type="Proteomes" id="UP001142374"/>
    </source>
</evidence>
<evidence type="ECO:0000313" key="6">
    <source>
        <dbReference type="EMBL" id="MCQ8771782.1"/>
    </source>
</evidence>
<dbReference type="PRINTS" id="PR00722">
    <property type="entry name" value="CHYMOTRYPSIN"/>
</dbReference>
<dbReference type="PROSITE" id="PS50240">
    <property type="entry name" value="TRYPSIN_DOM"/>
    <property type="match status" value="1"/>
</dbReference>
<dbReference type="GO" id="GO:0004252">
    <property type="term" value="F:serine-type endopeptidase activity"/>
    <property type="evidence" value="ECO:0007669"/>
    <property type="project" value="InterPro"/>
</dbReference>
<evidence type="ECO:0000256" key="1">
    <source>
        <dbReference type="ARBA" id="ARBA00007664"/>
    </source>
</evidence>
<gene>
    <name evidence="6" type="ORF">NQU55_18725</name>
</gene>
<keyword evidence="3" id="KW-1015">Disulfide bond</keyword>
<accession>A0A9X2LI81</accession>
<dbReference type="InterPro" id="IPR013517">
    <property type="entry name" value="FG-GAP"/>
</dbReference>
<evidence type="ECO:0000259" key="4">
    <source>
        <dbReference type="PROSITE" id="PS50172"/>
    </source>
</evidence>
<dbReference type="EC" id="3.4.21.-" evidence="6"/>
<dbReference type="RefSeq" id="WP_256790866.1">
    <property type="nucleotide sequence ID" value="NZ_JANIID010000016.1"/>
</dbReference>
<dbReference type="InterPro" id="IPR028994">
    <property type="entry name" value="Integrin_alpha_N"/>
</dbReference>
<dbReference type="EMBL" id="JANIID010000016">
    <property type="protein sequence ID" value="MCQ8771782.1"/>
    <property type="molecule type" value="Genomic_DNA"/>
</dbReference>
<dbReference type="SMART" id="SM00020">
    <property type="entry name" value="Tryp_SPc"/>
    <property type="match status" value="1"/>
</dbReference>
<protein>
    <submittedName>
        <fullName evidence="6">Trypsin-like serine protease</fullName>
        <ecNumber evidence="6">3.4.21.-</ecNumber>
    </submittedName>
</protein>
<feature type="domain" description="Peptidase S1" evidence="5">
    <location>
        <begin position="13"/>
        <end position="231"/>
    </location>
</feature>
<dbReference type="InterPro" id="IPR009003">
    <property type="entry name" value="Peptidase_S1_PA"/>
</dbReference>
<keyword evidence="6" id="KW-0645">Protease</keyword>
<organism evidence="6 7">
    <name type="scientific">Streptomyces telluris</name>
    <dbReference type="NCBI Taxonomy" id="2720021"/>
    <lineage>
        <taxon>Bacteria</taxon>
        <taxon>Bacillati</taxon>
        <taxon>Actinomycetota</taxon>
        <taxon>Actinomycetes</taxon>
        <taxon>Kitasatosporales</taxon>
        <taxon>Streptomycetaceae</taxon>
        <taxon>Streptomyces</taxon>
    </lineage>
</organism>
<dbReference type="PANTHER" id="PTHR24276">
    <property type="entry name" value="POLYSERASE-RELATED"/>
    <property type="match status" value="1"/>
</dbReference>
<keyword evidence="2" id="KW-0732">Signal</keyword>
<dbReference type="PROSITE" id="PS50172">
    <property type="entry name" value="BRCT"/>
    <property type="match status" value="1"/>
</dbReference>
<dbReference type="InterPro" id="IPR001254">
    <property type="entry name" value="Trypsin_dom"/>
</dbReference>
<proteinExistence type="inferred from homology"/>
<dbReference type="InterPro" id="IPR050430">
    <property type="entry name" value="Peptidase_S1"/>
</dbReference>
<dbReference type="Gene3D" id="2.40.10.10">
    <property type="entry name" value="Trypsin-like serine proteases"/>
    <property type="match status" value="1"/>
</dbReference>
<name>A0A9X2LI81_9ACTN</name>
<feature type="domain" description="BRCT" evidence="4">
    <location>
        <begin position="1"/>
        <end position="46"/>
    </location>
</feature>
<dbReference type="InterPro" id="IPR001314">
    <property type="entry name" value="Peptidase_S1A"/>
</dbReference>
<sequence>MANTLTATSAHAVVGQPANDSFAFTAKLDIGGKHSCSAALVSPQWLVTAASCFADNPAESLKLPATIPKTIATIGRADLTGETGSVGEVLELVPREDRDLVLAKLAKPVSGIAPVNLGVNIPLAGEDLWVSGYGRTGTEWIPDRLHYAKFSVSTVKEVTVDYSAKTQGAAICQGDNGGPAFRDIGGKFELVGVNSRSWQGGCFGTDEKETRTGAVGTRVDDIEKWIRGVVSVPTPQPASDVPGDADVDFDGDGKADYLVVEDNGAVHAWLNRGGDTRGGWSDYGIVAKGAGAPGSKVRFADINADGKADYLIVEDNGAVRAYINDGGDNRGGWTNYGTIAKGAGAPGTKVRFADINGDRKADYLIVEDNGAVRAYINDGGDNRGGWTNYGTIAKGAGAPGTKVRFADINGDRKADYLIVEDNGAVRAYINDGGDNRGGWTNYGTIAKGAGAPASKVHI</sequence>
<dbReference type="Proteomes" id="UP001142374">
    <property type="component" value="Unassembled WGS sequence"/>
</dbReference>
<keyword evidence="6" id="KW-0378">Hydrolase</keyword>
<evidence type="ECO:0000256" key="2">
    <source>
        <dbReference type="ARBA" id="ARBA00022729"/>
    </source>
</evidence>
<reference evidence="6" key="1">
    <citation type="submission" date="2022-06" db="EMBL/GenBank/DDBJ databases">
        <title>WGS of actinobacteria.</title>
        <authorList>
            <person name="Thawai C."/>
        </authorList>
    </citation>
    <scope>NUCLEOTIDE SEQUENCE</scope>
    <source>
        <strain evidence="6">AA8</strain>
    </source>
</reference>
<dbReference type="PANTHER" id="PTHR24276:SF98">
    <property type="entry name" value="FI18310P1-RELATED"/>
    <property type="match status" value="1"/>
</dbReference>
<evidence type="ECO:0000259" key="5">
    <source>
        <dbReference type="PROSITE" id="PS50240"/>
    </source>
</evidence>
<dbReference type="Pfam" id="PF00089">
    <property type="entry name" value="Trypsin"/>
    <property type="match status" value="1"/>
</dbReference>